<feature type="non-terminal residue" evidence="1">
    <location>
        <position position="1"/>
    </location>
</feature>
<dbReference type="AlphaFoldDB" id="A0A6I4XPA7"/>
<accession>A0A6I4XPA7</accession>
<name>A0A6I4XPA7_ENTGA</name>
<dbReference type="EMBL" id="WVTI01000058">
    <property type="protein sequence ID" value="MXS27591.1"/>
    <property type="molecule type" value="Genomic_DNA"/>
</dbReference>
<reference evidence="1 2" key="1">
    <citation type="submission" date="2019-04" db="EMBL/GenBank/DDBJ databases">
        <title>Step-wise assembly of the neonatal virome modulated by breast feeding.</title>
        <authorList>
            <person name="Liang G."/>
            <person name="Bushman F."/>
        </authorList>
    </citation>
    <scope>NUCLEOTIDE SEQUENCE [LARGE SCALE GENOMIC DNA]</scope>
    <source>
        <strain evidence="1 2">E3404</strain>
    </source>
</reference>
<dbReference type="SUPFAM" id="SSF53850">
    <property type="entry name" value="Periplasmic binding protein-like II"/>
    <property type="match status" value="1"/>
</dbReference>
<dbReference type="Proteomes" id="UP000439965">
    <property type="component" value="Unassembled WGS sequence"/>
</dbReference>
<organism evidence="1 2">
    <name type="scientific">Enterococcus gallinarum</name>
    <dbReference type="NCBI Taxonomy" id="1353"/>
    <lineage>
        <taxon>Bacteria</taxon>
        <taxon>Bacillati</taxon>
        <taxon>Bacillota</taxon>
        <taxon>Bacilli</taxon>
        <taxon>Lactobacillales</taxon>
        <taxon>Enterococcaceae</taxon>
        <taxon>Enterococcus</taxon>
    </lineage>
</organism>
<sequence>DQTRDYDLELSGWGTDYRDPLTVMRIFTSDSTLGGVTFKSDTYDQLIQETRTTHAADQEARLNDFAQAQDILVNQETVLAPIYNRSISVLANQKIKDLYWHSFGPTYSLKWAYVN</sequence>
<evidence type="ECO:0000313" key="2">
    <source>
        <dbReference type="Proteomes" id="UP000439965"/>
    </source>
</evidence>
<proteinExistence type="predicted"/>
<evidence type="ECO:0000313" key="1">
    <source>
        <dbReference type="EMBL" id="MXS27591.1"/>
    </source>
</evidence>
<dbReference type="Gene3D" id="3.10.105.10">
    <property type="entry name" value="Dipeptide-binding Protein, Domain 3"/>
    <property type="match status" value="1"/>
</dbReference>
<dbReference type="Gene3D" id="3.40.190.10">
    <property type="entry name" value="Periplasmic binding protein-like II"/>
    <property type="match status" value="1"/>
</dbReference>
<protein>
    <submittedName>
        <fullName evidence="1">Peptide ABC transporter substrate-binding protein</fullName>
    </submittedName>
</protein>
<comment type="caution">
    <text evidence="1">The sequence shown here is derived from an EMBL/GenBank/DDBJ whole genome shotgun (WGS) entry which is preliminary data.</text>
</comment>
<gene>
    <name evidence="1" type="ORF">GTI89_16190</name>
</gene>